<reference evidence="2" key="1">
    <citation type="submission" date="2014-02" db="EMBL/GenBank/DDBJ databases">
        <title>The Genome Sequence of Trichophyton rubrum (morphotype fischeri) CBS 288.86.</title>
        <authorList>
            <consortium name="The Broad Institute Genomics Platform"/>
            <person name="Cuomo C.A."/>
            <person name="White T.C."/>
            <person name="Graser Y."/>
            <person name="Martinez-Rossi N."/>
            <person name="Heitman J."/>
            <person name="Young S.K."/>
            <person name="Zeng Q."/>
            <person name="Gargeya S."/>
            <person name="Abouelleil A."/>
            <person name="Alvarado L."/>
            <person name="Chapman S.B."/>
            <person name="Gainer-Dewar J."/>
            <person name="Goldberg J."/>
            <person name="Griggs A."/>
            <person name="Gujja S."/>
            <person name="Hansen M."/>
            <person name="Howarth C."/>
            <person name="Imamovic A."/>
            <person name="Larimer J."/>
            <person name="Martinez D."/>
            <person name="Murphy C."/>
            <person name="Pearson M.D."/>
            <person name="Persinoti G."/>
            <person name="Poon T."/>
            <person name="Priest M."/>
            <person name="Roberts A.D."/>
            <person name="Saif S."/>
            <person name="Shea T.D."/>
            <person name="Sykes S.N."/>
            <person name="Wortman J."/>
            <person name="Nusbaum C."/>
            <person name="Birren B."/>
        </authorList>
    </citation>
    <scope>NUCLEOTIDE SEQUENCE [LARGE SCALE GENOMIC DNA]</scope>
    <source>
        <strain evidence="2">CBS 288.86</strain>
    </source>
</reference>
<dbReference type="InterPro" id="IPR036047">
    <property type="entry name" value="F-box-like_dom_sf"/>
</dbReference>
<dbReference type="CDD" id="cd09917">
    <property type="entry name" value="F-box_SF"/>
    <property type="match status" value="1"/>
</dbReference>
<name>A0A022W3H0_TRIRU</name>
<dbReference type="PROSITE" id="PS50181">
    <property type="entry name" value="FBOX"/>
    <property type="match status" value="1"/>
</dbReference>
<dbReference type="OrthoDB" id="4402051at2759"/>
<protein>
    <recommendedName>
        <fullName evidence="1">F-box domain-containing protein</fullName>
    </recommendedName>
</protein>
<accession>A0A022W3H0</accession>
<feature type="domain" description="F-box" evidence="1">
    <location>
        <begin position="41"/>
        <end position="71"/>
    </location>
</feature>
<dbReference type="AlphaFoldDB" id="A0A022W3H0"/>
<dbReference type="SUPFAM" id="SSF52047">
    <property type="entry name" value="RNI-like"/>
    <property type="match status" value="1"/>
</dbReference>
<dbReference type="SUPFAM" id="SSF81383">
    <property type="entry name" value="F-box domain"/>
    <property type="match status" value="1"/>
</dbReference>
<dbReference type="InterPro" id="IPR001810">
    <property type="entry name" value="F-box_dom"/>
</dbReference>
<evidence type="ECO:0000259" key="1">
    <source>
        <dbReference type="PROSITE" id="PS50181"/>
    </source>
</evidence>
<dbReference type="HOGENOM" id="CLU_043820_2_0_1"/>
<sequence>MEFTKFERLIRKFRSLTLRPSYHLRPEDEPTKVGPAESCQYSCFLTLPAELLENIVSFLEPEDLLSLRLTCNACYEQTQLYFAALLTEMKLGFSENSLSKLEAISQDSRFNRRIQSLRMSPDRSSGVLGGGISWERDLEGYLAIPQPAVQRKRDILLSLTNLQSLELTNYTEQYSTEDRIEPFEAIRILTYIIAETGLPLNSLAIVYRSIPVMDDSYMGFEDLEKPGFLSSMSHIQSLSLECDKQSVNLDWLGEIVQAATSLKSLKFVSYSGSEQGLDNRAWDSIDRCAPLEKIILQKAGWPAPEPCIQFLRQYRSTLRTLCLQSSYLETPGWSAVLAELRDNFPVLTNFKVFMLRQPPGDYRYSVDFYNIPEVPGSACVEFTSFTDIIVDQPAPRKYGSELLYCYKRPRHGPIVVGVKYSGPDMKLVLQEMINYVRVTPLFTPRVTRP</sequence>
<gene>
    <name evidence="2" type="ORF">H103_04109</name>
</gene>
<organism evidence="2">
    <name type="scientific">Trichophyton rubrum CBS 288.86</name>
    <dbReference type="NCBI Taxonomy" id="1215330"/>
    <lineage>
        <taxon>Eukaryota</taxon>
        <taxon>Fungi</taxon>
        <taxon>Dikarya</taxon>
        <taxon>Ascomycota</taxon>
        <taxon>Pezizomycotina</taxon>
        <taxon>Eurotiomycetes</taxon>
        <taxon>Eurotiomycetidae</taxon>
        <taxon>Onygenales</taxon>
        <taxon>Arthrodermataceae</taxon>
        <taxon>Trichophyton</taxon>
    </lineage>
</organism>
<dbReference type="EMBL" id="KK207839">
    <property type="protein sequence ID" value="EZF52912.1"/>
    <property type="molecule type" value="Genomic_DNA"/>
</dbReference>
<dbReference type="Proteomes" id="UP000023758">
    <property type="component" value="Unassembled WGS sequence"/>
</dbReference>
<proteinExistence type="predicted"/>
<dbReference type="Pfam" id="PF00646">
    <property type="entry name" value="F-box"/>
    <property type="match status" value="1"/>
</dbReference>
<evidence type="ECO:0000313" key="2">
    <source>
        <dbReference type="EMBL" id="EZF52912.1"/>
    </source>
</evidence>